<proteinExistence type="predicted"/>
<sequence>VLVMKLEKMNKLFEVAADKQMEENKDWMMKMKLNNVGVVVGGRNDCARQCVMGDEDGVSEGGV</sequence>
<keyword evidence="2" id="KW-1185">Reference proteome</keyword>
<feature type="non-terminal residue" evidence="1">
    <location>
        <position position="1"/>
    </location>
</feature>
<dbReference type="EMBL" id="LXQA010073106">
    <property type="protein sequence ID" value="MCI09558.1"/>
    <property type="molecule type" value="Genomic_DNA"/>
</dbReference>
<protein>
    <submittedName>
        <fullName evidence="1">Uncharacterized protein</fullName>
    </submittedName>
</protein>
<reference evidence="1 2" key="1">
    <citation type="journal article" date="2018" name="Front. Plant Sci.">
        <title>Red Clover (Trifolium pratense) and Zigzag Clover (T. medium) - A Picture of Genomic Similarities and Differences.</title>
        <authorList>
            <person name="Dluhosova J."/>
            <person name="Istvanek J."/>
            <person name="Nedelnik J."/>
            <person name="Repkova J."/>
        </authorList>
    </citation>
    <scope>NUCLEOTIDE SEQUENCE [LARGE SCALE GENOMIC DNA]</scope>
    <source>
        <strain evidence="2">cv. 10/8</strain>
        <tissue evidence="1">Leaf</tissue>
    </source>
</reference>
<dbReference type="Proteomes" id="UP000265520">
    <property type="component" value="Unassembled WGS sequence"/>
</dbReference>
<evidence type="ECO:0000313" key="1">
    <source>
        <dbReference type="EMBL" id="MCI09558.1"/>
    </source>
</evidence>
<evidence type="ECO:0000313" key="2">
    <source>
        <dbReference type="Proteomes" id="UP000265520"/>
    </source>
</evidence>
<organism evidence="1 2">
    <name type="scientific">Trifolium medium</name>
    <dbReference type="NCBI Taxonomy" id="97028"/>
    <lineage>
        <taxon>Eukaryota</taxon>
        <taxon>Viridiplantae</taxon>
        <taxon>Streptophyta</taxon>
        <taxon>Embryophyta</taxon>
        <taxon>Tracheophyta</taxon>
        <taxon>Spermatophyta</taxon>
        <taxon>Magnoliopsida</taxon>
        <taxon>eudicotyledons</taxon>
        <taxon>Gunneridae</taxon>
        <taxon>Pentapetalae</taxon>
        <taxon>rosids</taxon>
        <taxon>fabids</taxon>
        <taxon>Fabales</taxon>
        <taxon>Fabaceae</taxon>
        <taxon>Papilionoideae</taxon>
        <taxon>50 kb inversion clade</taxon>
        <taxon>NPAAA clade</taxon>
        <taxon>Hologalegina</taxon>
        <taxon>IRL clade</taxon>
        <taxon>Trifolieae</taxon>
        <taxon>Trifolium</taxon>
    </lineage>
</organism>
<dbReference type="AlphaFoldDB" id="A0A392PBT4"/>
<accession>A0A392PBT4</accession>
<comment type="caution">
    <text evidence="1">The sequence shown here is derived from an EMBL/GenBank/DDBJ whole genome shotgun (WGS) entry which is preliminary data.</text>
</comment>
<name>A0A392PBT4_9FABA</name>